<dbReference type="EMBL" id="JAZAVK010000102">
    <property type="protein sequence ID" value="KAK7423081.1"/>
    <property type="molecule type" value="Genomic_DNA"/>
</dbReference>
<dbReference type="PANTHER" id="PTHR24305">
    <property type="entry name" value="CYTOCHROME P450"/>
    <property type="match status" value="1"/>
</dbReference>
<dbReference type="PRINTS" id="PR00385">
    <property type="entry name" value="P450"/>
</dbReference>
<dbReference type="CDD" id="cd11061">
    <property type="entry name" value="CYP67-like"/>
    <property type="match status" value="1"/>
</dbReference>
<keyword evidence="3 8" id="KW-0349">Heme</keyword>
<reference evidence="9 10" key="1">
    <citation type="journal article" date="2025" name="Microbiol. Resour. Announc.">
        <title>Draft genome sequences for Neonectria magnoliae and Neonectria punicea, canker pathogens of Liriodendron tulipifera and Acer saccharum in West Virginia.</title>
        <authorList>
            <person name="Petronek H.M."/>
            <person name="Kasson M.T."/>
            <person name="Metheny A.M."/>
            <person name="Stauder C.M."/>
            <person name="Lovett B."/>
            <person name="Lynch S.C."/>
            <person name="Garnas J.R."/>
            <person name="Kasson L.R."/>
            <person name="Stajich J.E."/>
        </authorList>
    </citation>
    <scope>NUCLEOTIDE SEQUENCE [LARGE SCALE GENOMIC DNA]</scope>
    <source>
        <strain evidence="9 10">NRRL 64651</strain>
    </source>
</reference>
<accession>A0ABR1HQ21</accession>
<proteinExistence type="inferred from homology"/>
<evidence type="ECO:0000256" key="1">
    <source>
        <dbReference type="ARBA" id="ARBA00001971"/>
    </source>
</evidence>
<comment type="caution">
    <text evidence="9">The sequence shown here is derived from an EMBL/GenBank/DDBJ whole genome shotgun (WGS) entry which is preliminary data.</text>
</comment>
<comment type="cofactor">
    <cofactor evidence="1">
        <name>heme</name>
        <dbReference type="ChEBI" id="CHEBI:30413"/>
    </cofactor>
</comment>
<dbReference type="SUPFAM" id="SSF48264">
    <property type="entry name" value="Cytochrome P450"/>
    <property type="match status" value="1"/>
</dbReference>
<dbReference type="InterPro" id="IPR036396">
    <property type="entry name" value="Cyt_P450_sf"/>
</dbReference>
<evidence type="ECO:0000313" key="9">
    <source>
        <dbReference type="EMBL" id="KAK7423081.1"/>
    </source>
</evidence>
<comment type="similarity">
    <text evidence="2 8">Belongs to the cytochrome P450 family.</text>
</comment>
<evidence type="ECO:0000256" key="5">
    <source>
        <dbReference type="ARBA" id="ARBA00023002"/>
    </source>
</evidence>
<dbReference type="PROSITE" id="PS00086">
    <property type="entry name" value="CYTOCHROME_P450"/>
    <property type="match status" value="1"/>
</dbReference>
<dbReference type="InterPro" id="IPR017972">
    <property type="entry name" value="Cyt_P450_CS"/>
</dbReference>
<evidence type="ECO:0000256" key="6">
    <source>
        <dbReference type="ARBA" id="ARBA00023004"/>
    </source>
</evidence>
<evidence type="ECO:0000256" key="7">
    <source>
        <dbReference type="ARBA" id="ARBA00023033"/>
    </source>
</evidence>
<protein>
    <submittedName>
        <fullName evidence="9">Cytochrome P450 monooxygenase apf8</fullName>
    </submittedName>
</protein>
<evidence type="ECO:0000256" key="4">
    <source>
        <dbReference type="ARBA" id="ARBA00022723"/>
    </source>
</evidence>
<evidence type="ECO:0000256" key="3">
    <source>
        <dbReference type="ARBA" id="ARBA00022617"/>
    </source>
</evidence>
<organism evidence="9 10">
    <name type="scientific">Neonectria magnoliae</name>
    <dbReference type="NCBI Taxonomy" id="2732573"/>
    <lineage>
        <taxon>Eukaryota</taxon>
        <taxon>Fungi</taxon>
        <taxon>Dikarya</taxon>
        <taxon>Ascomycota</taxon>
        <taxon>Pezizomycotina</taxon>
        <taxon>Sordariomycetes</taxon>
        <taxon>Hypocreomycetidae</taxon>
        <taxon>Hypocreales</taxon>
        <taxon>Nectriaceae</taxon>
        <taxon>Neonectria</taxon>
    </lineage>
</organism>
<evidence type="ECO:0000313" key="10">
    <source>
        <dbReference type="Proteomes" id="UP001498421"/>
    </source>
</evidence>
<name>A0ABR1HQ21_9HYPO</name>
<evidence type="ECO:0000256" key="8">
    <source>
        <dbReference type="RuleBase" id="RU000461"/>
    </source>
</evidence>
<evidence type="ECO:0000256" key="2">
    <source>
        <dbReference type="ARBA" id="ARBA00010617"/>
    </source>
</evidence>
<dbReference type="InterPro" id="IPR001128">
    <property type="entry name" value="Cyt_P450"/>
</dbReference>
<dbReference type="Proteomes" id="UP001498421">
    <property type="component" value="Unassembled WGS sequence"/>
</dbReference>
<dbReference type="PRINTS" id="PR00463">
    <property type="entry name" value="EP450I"/>
</dbReference>
<keyword evidence="5 8" id="KW-0560">Oxidoreductase</keyword>
<keyword evidence="4 8" id="KW-0479">Metal-binding</keyword>
<dbReference type="PANTHER" id="PTHR24305:SF237">
    <property type="entry name" value="CYTOCHROME P450 MONOOXYGENASE ATNE-RELATED"/>
    <property type="match status" value="1"/>
</dbReference>
<dbReference type="Pfam" id="PF00067">
    <property type="entry name" value="p450"/>
    <property type="match status" value="1"/>
</dbReference>
<dbReference type="GO" id="GO:0004497">
    <property type="term" value="F:monooxygenase activity"/>
    <property type="evidence" value="ECO:0007669"/>
    <property type="project" value="UniProtKB-KW"/>
</dbReference>
<dbReference type="InterPro" id="IPR050121">
    <property type="entry name" value="Cytochrome_P450_monoxygenase"/>
</dbReference>
<keyword evidence="10" id="KW-1185">Reference proteome</keyword>
<keyword evidence="6 8" id="KW-0408">Iron</keyword>
<sequence>MSLQSDYFTFDIMSEVIFGMRYNSLKETTFRFVTEALADSNIRISALVQAPMLALGRIDKRLFPSSIKGRNQFLGFISSLLKDRSRASFSDDGNVFSFLETARDPDGGKALDKSQIRAECATLVVAGSDTSSSTLAATLFYLSGNPMAYDRATSEIRGKFQSQDELRMGPQLNSCTYLRACIDEALRMSPPVGGALWREVSPGGMTVDSMVLPAGVDVGTGIYSLHHNARYHREPFKYIPERWIAGEVGSTKESVELARSAFMPFSSGPRSCVGKGFAYHELTLSLAHILYKFEFSRLPESRRSLPWNAGGPGGRDEFLLRDHITGAKNGPHLHFSLRHQ</sequence>
<dbReference type="Gene3D" id="1.10.630.10">
    <property type="entry name" value="Cytochrome P450"/>
    <property type="match status" value="1"/>
</dbReference>
<dbReference type="InterPro" id="IPR002401">
    <property type="entry name" value="Cyt_P450_E_grp-I"/>
</dbReference>
<gene>
    <name evidence="9" type="primary">APF8</name>
    <name evidence="9" type="ORF">QQZ08_009248</name>
</gene>
<keyword evidence="7 8" id="KW-0503">Monooxygenase</keyword>